<organism evidence="1 2">
    <name type="scientific">Orchesella dallaii</name>
    <dbReference type="NCBI Taxonomy" id="48710"/>
    <lineage>
        <taxon>Eukaryota</taxon>
        <taxon>Metazoa</taxon>
        <taxon>Ecdysozoa</taxon>
        <taxon>Arthropoda</taxon>
        <taxon>Hexapoda</taxon>
        <taxon>Collembola</taxon>
        <taxon>Entomobryomorpha</taxon>
        <taxon>Entomobryoidea</taxon>
        <taxon>Orchesellidae</taxon>
        <taxon>Orchesellinae</taxon>
        <taxon>Orchesella</taxon>
    </lineage>
</organism>
<gene>
    <name evidence="1" type="ORF">ODALV1_LOCUS20867</name>
</gene>
<keyword evidence="2" id="KW-1185">Reference proteome</keyword>
<accession>A0ABP1REC5</accession>
<comment type="caution">
    <text evidence="1">The sequence shown here is derived from an EMBL/GenBank/DDBJ whole genome shotgun (WGS) entry which is preliminary data.</text>
</comment>
<name>A0ABP1REC5_9HEXA</name>
<reference evidence="1 2" key="1">
    <citation type="submission" date="2024-08" db="EMBL/GenBank/DDBJ databases">
        <authorList>
            <person name="Cucini C."/>
            <person name="Frati F."/>
        </authorList>
    </citation>
    <scope>NUCLEOTIDE SEQUENCE [LARGE SCALE GENOMIC DNA]</scope>
</reference>
<evidence type="ECO:0000313" key="1">
    <source>
        <dbReference type="EMBL" id="CAL8125138.1"/>
    </source>
</evidence>
<dbReference type="EMBL" id="CAXLJM020000069">
    <property type="protein sequence ID" value="CAL8125138.1"/>
    <property type="molecule type" value="Genomic_DNA"/>
</dbReference>
<dbReference type="Proteomes" id="UP001642540">
    <property type="component" value="Unassembled WGS sequence"/>
</dbReference>
<proteinExistence type="predicted"/>
<protein>
    <submittedName>
        <fullName evidence="1">Uncharacterized protein</fullName>
    </submittedName>
</protein>
<sequence length="74" mass="8619">MNPRLRPFLLYSTFDIVINRKELGKTVLGRLDSQSGVWRVRQTLNTLEQLPFQEGQWRFMASLGGSFIQTFSKL</sequence>
<evidence type="ECO:0000313" key="2">
    <source>
        <dbReference type="Proteomes" id="UP001642540"/>
    </source>
</evidence>